<evidence type="ECO:0000313" key="2">
    <source>
        <dbReference type="EMBL" id="RHN55357.1"/>
    </source>
</evidence>
<dbReference type="EMBL" id="CM001221">
    <property type="protein sequence ID" value="AES96697.1"/>
    <property type="molecule type" value="Genomic_DNA"/>
</dbReference>
<dbReference type="AlphaFoldDB" id="G7KDW9"/>
<evidence type="ECO:0000313" key="3">
    <source>
        <dbReference type="EnsemblPlants" id="AES96697"/>
    </source>
</evidence>
<gene>
    <name evidence="1" type="ordered locus">MTR_5g040200</name>
    <name evidence="2" type="ORF">MtrunA17_Chr5g0416921</name>
</gene>
<reference evidence="5" key="4">
    <citation type="journal article" date="2018" name="Nat. Plants">
        <title>Whole-genome landscape of Medicago truncatula symbiotic genes.</title>
        <authorList>
            <person name="Pecrix Y."/>
            <person name="Staton S.E."/>
            <person name="Sallet E."/>
            <person name="Lelandais-Briere C."/>
            <person name="Moreau S."/>
            <person name="Carrere S."/>
            <person name="Blein T."/>
            <person name="Jardinaud M.F."/>
            <person name="Latrasse D."/>
            <person name="Zouine M."/>
            <person name="Zahm M."/>
            <person name="Kreplak J."/>
            <person name="Mayjonade B."/>
            <person name="Satge C."/>
            <person name="Perez M."/>
            <person name="Cauet S."/>
            <person name="Marande W."/>
            <person name="Chantry-Darmon C."/>
            <person name="Lopez-Roques C."/>
            <person name="Bouchez O."/>
            <person name="Berard A."/>
            <person name="Debelle F."/>
            <person name="Munos S."/>
            <person name="Bendahmane A."/>
            <person name="Berges H."/>
            <person name="Niebel A."/>
            <person name="Buitink J."/>
            <person name="Frugier F."/>
            <person name="Benhamed M."/>
            <person name="Crespi M."/>
            <person name="Gouzy J."/>
            <person name="Gamas P."/>
        </authorList>
    </citation>
    <scope>NUCLEOTIDE SEQUENCE [LARGE SCALE GENOMIC DNA]</scope>
    <source>
        <strain evidence="5">cv. Jemalong A17</strain>
    </source>
</reference>
<dbReference type="Proteomes" id="UP000265566">
    <property type="component" value="Chromosome 5"/>
</dbReference>
<evidence type="ECO:0000313" key="4">
    <source>
        <dbReference type="Proteomes" id="UP000002051"/>
    </source>
</evidence>
<dbReference type="Gramene" id="rna30527">
    <property type="protein sequence ID" value="RHN55357.1"/>
    <property type="gene ID" value="gene30527"/>
</dbReference>
<organism evidence="1 4">
    <name type="scientific">Medicago truncatula</name>
    <name type="common">Barrel medic</name>
    <name type="synonym">Medicago tribuloides</name>
    <dbReference type="NCBI Taxonomy" id="3880"/>
    <lineage>
        <taxon>Eukaryota</taxon>
        <taxon>Viridiplantae</taxon>
        <taxon>Streptophyta</taxon>
        <taxon>Embryophyta</taxon>
        <taxon>Tracheophyta</taxon>
        <taxon>Spermatophyta</taxon>
        <taxon>Magnoliopsida</taxon>
        <taxon>eudicotyledons</taxon>
        <taxon>Gunneridae</taxon>
        <taxon>Pentapetalae</taxon>
        <taxon>rosids</taxon>
        <taxon>fabids</taxon>
        <taxon>Fabales</taxon>
        <taxon>Fabaceae</taxon>
        <taxon>Papilionoideae</taxon>
        <taxon>50 kb inversion clade</taxon>
        <taxon>NPAAA clade</taxon>
        <taxon>Hologalegina</taxon>
        <taxon>IRL clade</taxon>
        <taxon>Trifolieae</taxon>
        <taxon>Medicago</taxon>
    </lineage>
</organism>
<dbReference type="Proteomes" id="UP000002051">
    <property type="component" value="Chromosome 5"/>
</dbReference>
<evidence type="ECO:0000313" key="5">
    <source>
        <dbReference type="Proteomes" id="UP000265566"/>
    </source>
</evidence>
<dbReference type="PaxDb" id="3880-AES96697"/>
<reference evidence="1 4" key="2">
    <citation type="journal article" date="2014" name="BMC Genomics">
        <title>An improved genome release (version Mt4.0) for the model legume Medicago truncatula.</title>
        <authorList>
            <person name="Tang H."/>
            <person name="Krishnakumar V."/>
            <person name="Bidwell S."/>
            <person name="Rosen B."/>
            <person name="Chan A."/>
            <person name="Zhou S."/>
            <person name="Gentzbittel L."/>
            <person name="Childs K.L."/>
            <person name="Yandell M."/>
            <person name="Gundlach H."/>
            <person name="Mayer K.F."/>
            <person name="Schwartz D.C."/>
            <person name="Town C.D."/>
        </authorList>
    </citation>
    <scope>GENOME REANNOTATION</scope>
    <source>
        <strain evidence="3 4">cv. Jemalong A17</strain>
    </source>
</reference>
<reference evidence="2" key="5">
    <citation type="journal article" date="2018" name="Nat. Plants">
        <title>Whole-genome landscape of Medicago truncatula symbiotic genes.</title>
        <authorList>
            <person name="Pecrix Y."/>
            <person name="Gamas P."/>
            <person name="Carrere S."/>
        </authorList>
    </citation>
    <scope>NUCLEOTIDE SEQUENCE</scope>
    <source>
        <tissue evidence="2">Leaves</tissue>
    </source>
</reference>
<proteinExistence type="predicted"/>
<dbReference type="HOGENOM" id="CLU_2088432_0_0_1"/>
<sequence length="117" mass="13795">MRERGGNHRFNLRPPRLFSHSPTVRFNGMVGALARVSQNGGIVIGIEENVLWLAHDFIKQSDRVIEDRIDQQFNCTWKHTSLQNNRITYPRKNQRRRREIICLEALIFKPCLVHLTF</sequence>
<keyword evidence="4" id="KW-1185">Reference proteome</keyword>
<protein>
    <submittedName>
        <fullName evidence="1 3">Uncharacterized protein</fullName>
    </submittedName>
</protein>
<reference evidence="1 4" key="1">
    <citation type="journal article" date="2011" name="Nature">
        <title>The Medicago genome provides insight into the evolution of rhizobial symbioses.</title>
        <authorList>
            <person name="Young N.D."/>
            <person name="Debelle F."/>
            <person name="Oldroyd G.E."/>
            <person name="Geurts R."/>
            <person name="Cannon S.B."/>
            <person name="Udvardi M.K."/>
            <person name="Benedito V.A."/>
            <person name="Mayer K.F."/>
            <person name="Gouzy J."/>
            <person name="Schoof H."/>
            <person name="Van de Peer Y."/>
            <person name="Proost S."/>
            <person name="Cook D.R."/>
            <person name="Meyers B.C."/>
            <person name="Spannagl M."/>
            <person name="Cheung F."/>
            <person name="De Mita S."/>
            <person name="Krishnakumar V."/>
            <person name="Gundlach H."/>
            <person name="Zhou S."/>
            <person name="Mudge J."/>
            <person name="Bharti A.K."/>
            <person name="Murray J.D."/>
            <person name="Naoumkina M.A."/>
            <person name="Rosen B."/>
            <person name="Silverstein K.A."/>
            <person name="Tang H."/>
            <person name="Rombauts S."/>
            <person name="Zhao P.X."/>
            <person name="Zhou P."/>
            <person name="Barbe V."/>
            <person name="Bardou P."/>
            <person name="Bechner M."/>
            <person name="Bellec A."/>
            <person name="Berger A."/>
            <person name="Berges H."/>
            <person name="Bidwell S."/>
            <person name="Bisseling T."/>
            <person name="Choisne N."/>
            <person name="Couloux A."/>
            <person name="Denny R."/>
            <person name="Deshpande S."/>
            <person name="Dai X."/>
            <person name="Doyle J.J."/>
            <person name="Dudez A.M."/>
            <person name="Farmer A.D."/>
            <person name="Fouteau S."/>
            <person name="Franken C."/>
            <person name="Gibelin C."/>
            <person name="Gish J."/>
            <person name="Goldstein S."/>
            <person name="Gonzalez A.J."/>
            <person name="Green P.J."/>
            <person name="Hallab A."/>
            <person name="Hartog M."/>
            <person name="Hua A."/>
            <person name="Humphray S.J."/>
            <person name="Jeong D.H."/>
            <person name="Jing Y."/>
            <person name="Jocker A."/>
            <person name="Kenton S.M."/>
            <person name="Kim D.J."/>
            <person name="Klee K."/>
            <person name="Lai H."/>
            <person name="Lang C."/>
            <person name="Lin S."/>
            <person name="Macmil S.L."/>
            <person name="Magdelenat G."/>
            <person name="Matthews L."/>
            <person name="McCorrison J."/>
            <person name="Monaghan E.L."/>
            <person name="Mun J.H."/>
            <person name="Najar F.Z."/>
            <person name="Nicholson C."/>
            <person name="Noirot C."/>
            <person name="O'Bleness M."/>
            <person name="Paule C.R."/>
            <person name="Poulain J."/>
            <person name="Prion F."/>
            <person name="Qin B."/>
            <person name="Qu C."/>
            <person name="Retzel E.F."/>
            <person name="Riddle C."/>
            <person name="Sallet E."/>
            <person name="Samain S."/>
            <person name="Samson N."/>
            <person name="Sanders I."/>
            <person name="Saurat O."/>
            <person name="Scarpelli C."/>
            <person name="Schiex T."/>
            <person name="Segurens B."/>
            <person name="Severin A.J."/>
            <person name="Sherrier D.J."/>
            <person name="Shi R."/>
            <person name="Sims S."/>
            <person name="Singer S.R."/>
            <person name="Sinharoy S."/>
            <person name="Sterck L."/>
            <person name="Viollet A."/>
            <person name="Wang B.B."/>
            <person name="Wang K."/>
            <person name="Wang M."/>
            <person name="Wang X."/>
            <person name="Warfsmann J."/>
            <person name="Weissenbach J."/>
            <person name="White D.D."/>
            <person name="White J.D."/>
            <person name="Wiley G.B."/>
            <person name="Wincker P."/>
            <person name="Xing Y."/>
            <person name="Yang L."/>
            <person name="Yao Z."/>
            <person name="Ying F."/>
            <person name="Zhai J."/>
            <person name="Zhou L."/>
            <person name="Zuber A."/>
            <person name="Denarie J."/>
            <person name="Dixon R.A."/>
            <person name="May G.D."/>
            <person name="Schwartz D.C."/>
            <person name="Rogers J."/>
            <person name="Quetier F."/>
            <person name="Town C.D."/>
            <person name="Roe B.A."/>
        </authorList>
    </citation>
    <scope>NUCLEOTIDE SEQUENCE [LARGE SCALE GENOMIC DNA]</scope>
    <source>
        <strain evidence="1">A17</strain>
        <strain evidence="3 4">cv. Jemalong A17</strain>
    </source>
</reference>
<accession>G7KDW9</accession>
<dbReference type="EnsemblPlants" id="AES96697">
    <property type="protein sequence ID" value="AES96697"/>
    <property type="gene ID" value="MTR_5g040200"/>
</dbReference>
<reference evidence="3" key="3">
    <citation type="submission" date="2015-04" db="UniProtKB">
        <authorList>
            <consortium name="EnsemblPlants"/>
        </authorList>
    </citation>
    <scope>IDENTIFICATION</scope>
    <source>
        <strain evidence="3">cv. Jemalong A17</strain>
    </source>
</reference>
<evidence type="ECO:0000313" key="1">
    <source>
        <dbReference type="EMBL" id="AES96697.1"/>
    </source>
</evidence>
<name>G7KDW9_MEDTR</name>
<dbReference type="EMBL" id="PSQE01000005">
    <property type="protein sequence ID" value="RHN55357.1"/>
    <property type="molecule type" value="Genomic_DNA"/>
</dbReference>